<dbReference type="RefSeq" id="WP_277855921.1">
    <property type="nucleotide sequence ID" value="NZ_CP120942.1"/>
</dbReference>
<reference evidence="2" key="1">
    <citation type="submission" date="2023-03" db="EMBL/GenBank/DDBJ databases">
        <title>Aeromonas caviae strain AC1520.</title>
        <authorList>
            <person name="Xie T."/>
            <person name="Zhang Q."/>
            <person name="Deng J."/>
            <person name="Li X."/>
        </authorList>
    </citation>
    <scope>NUCLEOTIDE SEQUENCE</scope>
    <source>
        <strain evidence="2">AC1520</strain>
    </source>
</reference>
<accession>A0AAJ6CPY3</accession>
<evidence type="ECO:0000313" key="2">
    <source>
        <dbReference type="EMBL" id="WFF96185.1"/>
    </source>
</evidence>
<protein>
    <submittedName>
        <fullName evidence="2">Uncharacterized protein</fullName>
    </submittedName>
</protein>
<evidence type="ECO:0000313" key="3">
    <source>
        <dbReference type="Proteomes" id="UP001218423"/>
    </source>
</evidence>
<feature type="region of interest" description="Disordered" evidence="1">
    <location>
        <begin position="1"/>
        <end position="25"/>
    </location>
</feature>
<dbReference type="Proteomes" id="UP001218423">
    <property type="component" value="Chromosome"/>
</dbReference>
<gene>
    <name evidence="2" type="ORF">P5S46_10860</name>
</gene>
<name>A0AAJ6CPY3_AERCA</name>
<organism evidence="2 3">
    <name type="scientific">Aeromonas caviae</name>
    <name type="common">Aeromonas punctata</name>
    <dbReference type="NCBI Taxonomy" id="648"/>
    <lineage>
        <taxon>Bacteria</taxon>
        <taxon>Pseudomonadati</taxon>
        <taxon>Pseudomonadota</taxon>
        <taxon>Gammaproteobacteria</taxon>
        <taxon>Aeromonadales</taxon>
        <taxon>Aeromonadaceae</taxon>
        <taxon>Aeromonas</taxon>
    </lineage>
</organism>
<sequence length="73" mass="8067">MAWNLKESTGRYPSEGGLMNPTKQWQPTDSLFSSISVQEGMCFDSRHPLQQGRFILAGRTAHSTSHVAAADED</sequence>
<evidence type="ECO:0000256" key="1">
    <source>
        <dbReference type="SAM" id="MobiDB-lite"/>
    </source>
</evidence>
<dbReference type="EMBL" id="CP120942">
    <property type="protein sequence ID" value="WFF96185.1"/>
    <property type="molecule type" value="Genomic_DNA"/>
</dbReference>
<dbReference type="AlphaFoldDB" id="A0AAJ6CPY3"/>
<proteinExistence type="predicted"/>